<evidence type="ECO:0000313" key="10">
    <source>
        <dbReference type="Proteomes" id="UP000609121"/>
    </source>
</evidence>
<comment type="similarity">
    <text evidence="2">Belongs to the class-I pyridoxal-phosphate-dependent aminotransferase family.</text>
</comment>
<evidence type="ECO:0000256" key="6">
    <source>
        <dbReference type="ARBA" id="ARBA00022898"/>
    </source>
</evidence>
<comment type="catalytic activity">
    <reaction evidence="7">
        <text>L-aspartate + 2-oxoglutarate = oxaloacetate + L-glutamate</text>
        <dbReference type="Rhea" id="RHEA:21824"/>
        <dbReference type="ChEBI" id="CHEBI:16452"/>
        <dbReference type="ChEBI" id="CHEBI:16810"/>
        <dbReference type="ChEBI" id="CHEBI:29985"/>
        <dbReference type="ChEBI" id="CHEBI:29991"/>
        <dbReference type="EC" id="2.6.1.1"/>
    </reaction>
</comment>
<comment type="caution">
    <text evidence="9">The sequence shown here is derived from an EMBL/GenBank/DDBJ whole genome shotgun (WGS) entry which is preliminary data.</text>
</comment>
<dbReference type="Gene3D" id="3.40.640.10">
    <property type="entry name" value="Type I PLP-dependent aspartate aminotransferase-like (Major domain)"/>
    <property type="match status" value="1"/>
</dbReference>
<gene>
    <name evidence="9" type="ORF">ICN82_19415</name>
</gene>
<dbReference type="EC" id="2.6.1.1" evidence="3"/>
<name>A0A8J7D159_9RHOB</name>
<dbReference type="GO" id="GO:0006520">
    <property type="term" value="P:amino acid metabolic process"/>
    <property type="evidence" value="ECO:0007669"/>
    <property type="project" value="InterPro"/>
</dbReference>
<feature type="domain" description="Aminotransferase class I/classII large" evidence="8">
    <location>
        <begin position="37"/>
        <end position="387"/>
    </location>
</feature>
<evidence type="ECO:0000256" key="7">
    <source>
        <dbReference type="ARBA" id="ARBA00049185"/>
    </source>
</evidence>
<proteinExistence type="inferred from homology"/>
<sequence>MTLPLAPALQACMASPIVESRAWVKGRTFPADRPLINVSQAAPVAAPPEGLRQAMAEAILSDTSAHLYGPVLGNDPLREALAARVARLYGARTGAANVAITAGCNMAFCATIASLAAPGDEVILPCPWYFNHAMWLDMAGIVTRPLETGDDLLPDPEEAAALIGPRTRAIVLVSPNNPGGVEYPPALLDAFRDLCRARGIALIIDETYRDFLAAGGRPHDLLADPDWDDTVIQLYSFSKAYRLTGHRVGAILAAPRQIAEIEKFLDTMVICVAQPGQIGALWGLENLDGWLAAERAEILARRAALEAAMTRLPGWRLRGIGAYFAYLEHPFATDATDLCRRMVDEAGVLALPGSFFGPAGRARGARELRIAFANVDAAGIDALAGRLAGLPFALASPGPSG</sequence>
<dbReference type="PANTHER" id="PTHR46383">
    <property type="entry name" value="ASPARTATE AMINOTRANSFERASE"/>
    <property type="match status" value="1"/>
</dbReference>
<evidence type="ECO:0000256" key="4">
    <source>
        <dbReference type="ARBA" id="ARBA00022576"/>
    </source>
</evidence>
<dbReference type="Pfam" id="PF00155">
    <property type="entry name" value="Aminotran_1_2"/>
    <property type="match status" value="1"/>
</dbReference>
<dbReference type="RefSeq" id="WP_193186414.1">
    <property type="nucleotide sequence ID" value="NZ_JACVXA010000089.1"/>
</dbReference>
<dbReference type="GO" id="GO:0030170">
    <property type="term" value="F:pyridoxal phosphate binding"/>
    <property type="evidence" value="ECO:0007669"/>
    <property type="project" value="InterPro"/>
</dbReference>
<dbReference type="Proteomes" id="UP000609121">
    <property type="component" value="Unassembled WGS sequence"/>
</dbReference>
<reference evidence="9" key="1">
    <citation type="submission" date="2020-09" db="EMBL/GenBank/DDBJ databases">
        <title>A novel bacterium of genus Mangrovicoccus, isolated from South China Sea.</title>
        <authorList>
            <person name="Huang H."/>
            <person name="Mo K."/>
            <person name="Hu Y."/>
        </authorList>
    </citation>
    <scope>NUCLEOTIDE SEQUENCE</scope>
    <source>
        <strain evidence="9">HB182678</strain>
    </source>
</reference>
<evidence type="ECO:0000313" key="9">
    <source>
        <dbReference type="EMBL" id="MBE3640378.1"/>
    </source>
</evidence>
<evidence type="ECO:0000259" key="8">
    <source>
        <dbReference type="Pfam" id="PF00155"/>
    </source>
</evidence>
<dbReference type="GO" id="GO:0004069">
    <property type="term" value="F:L-aspartate:2-oxoglutarate aminotransferase activity"/>
    <property type="evidence" value="ECO:0007669"/>
    <property type="project" value="UniProtKB-EC"/>
</dbReference>
<protein>
    <recommendedName>
        <fullName evidence="3">aspartate transaminase</fullName>
        <ecNumber evidence="3">2.6.1.1</ecNumber>
    </recommendedName>
</protein>
<dbReference type="NCBIfam" id="NF005732">
    <property type="entry name" value="PRK07550.1"/>
    <property type="match status" value="1"/>
</dbReference>
<evidence type="ECO:0000256" key="3">
    <source>
        <dbReference type="ARBA" id="ARBA00012753"/>
    </source>
</evidence>
<dbReference type="InterPro" id="IPR015421">
    <property type="entry name" value="PyrdxlP-dep_Trfase_major"/>
</dbReference>
<keyword evidence="10" id="KW-1185">Reference proteome</keyword>
<organism evidence="9 10">
    <name type="scientific">Mangrovicoccus algicola</name>
    <dbReference type="NCBI Taxonomy" id="2771008"/>
    <lineage>
        <taxon>Bacteria</taxon>
        <taxon>Pseudomonadati</taxon>
        <taxon>Pseudomonadota</taxon>
        <taxon>Alphaproteobacteria</taxon>
        <taxon>Rhodobacterales</taxon>
        <taxon>Paracoccaceae</taxon>
        <taxon>Mangrovicoccus</taxon>
    </lineage>
</organism>
<keyword evidence="6" id="KW-0663">Pyridoxal phosphate</keyword>
<dbReference type="PANTHER" id="PTHR46383:SF1">
    <property type="entry name" value="ASPARTATE AMINOTRANSFERASE"/>
    <property type="match status" value="1"/>
</dbReference>
<evidence type="ECO:0000256" key="2">
    <source>
        <dbReference type="ARBA" id="ARBA00007441"/>
    </source>
</evidence>
<evidence type="ECO:0000256" key="5">
    <source>
        <dbReference type="ARBA" id="ARBA00022679"/>
    </source>
</evidence>
<dbReference type="CDD" id="cd00609">
    <property type="entry name" value="AAT_like"/>
    <property type="match status" value="1"/>
</dbReference>
<dbReference type="InterPro" id="IPR004839">
    <property type="entry name" value="Aminotransferase_I/II_large"/>
</dbReference>
<keyword evidence="5" id="KW-0808">Transferase</keyword>
<dbReference type="AlphaFoldDB" id="A0A8J7D159"/>
<evidence type="ECO:0000256" key="1">
    <source>
        <dbReference type="ARBA" id="ARBA00001933"/>
    </source>
</evidence>
<dbReference type="InterPro" id="IPR015424">
    <property type="entry name" value="PyrdxlP-dep_Trfase"/>
</dbReference>
<accession>A0A8J7D159</accession>
<comment type="cofactor">
    <cofactor evidence="1">
        <name>pyridoxal 5'-phosphate</name>
        <dbReference type="ChEBI" id="CHEBI:597326"/>
    </cofactor>
</comment>
<dbReference type="SUPFAM" id="SSF53383">
    <property type="entry name" value="PLP-dependent transferases"/>
    <property type="match status" value="1"/>
</dbReference>
<dbReference type="EMBL" id="JACVXA010000089">
    <property type="protein sequence ID" value="MBE3640378.1"/>
    <property type="molecule type" value="Genomic_DNA"/>
</dbReference>
<dbReference type="InterPro" id="IPR050596">
    <property type="entry name" value="AspAT/PAT-like"/>
</dbReference>
<keyword evidence="4 9" id="KW-0032">Aminotransferase</keyword>